<accession>A0AAE0P9J5</accession>
<feature type="domain" description="Methyltransferase type 11" evidence="3">
    <location>
        <begin position="777"/>
        <end position="849"/>
    </location>
</feature>
<keyword evidence="5" id="KW-1185">Reference proteome</keyword>
<feature type="region of interest" description="Disordered" evidence="2">
    <location>
        <begin position="1"/>
        <end position="67"/>
    </location>
</feature>
<evidence type="ECO:0000256" key="2">
    <source>
        <dbReference type="SAM" id="MobiDB-lite"/>
    </source>
</evidence>
<reference evidence="4" key="2">
    <citation type="submission" date="2023-07" db="EMBL/GenBank/DDBJ databases">
        <authorList>
            <consortium name="Lawrence Berkeley National Laboratory"/>
            <person name="Haridas S."/>
            <person name="Hensen N."/>
            <person name="Bonometti L."/>
            <person name="Westerberg I."/>
            <person name="Brannstrom I.O."/>
            <person name="Guillou S."/>
            <person name="Cros-Aarteil S."/>
            <person name="Calhoun S."/>
            <person name="Kuo A."/>
            <person name="Mondo S."/>
            <person name="Pangilinan J."/>
            <person name="Riley R."/>
            <person name="LaButti K."/>
            <person name="Andreopoulos B."/>
            <person name="Lipzen A."/>
            <person name="Chen C."/>
            <person name="Yanf M."/>
            <person name="Daum C."/>
            <person name="Ng V."/>
            <person name="Clum A."/>
            <person name="Steindorff A."/>
            <person name="Ohm R."/>
            <person name="Martin F."/>
            <person name="Silar P."/>
            <person name="Natvig D."/>
            <person name="Lalanne C."/>
            <person name="Gautier V."/>
            <person name="Ament-velasquez S.L."/>
            <person name="Kruys A."/>
            <person name="Hutchinson M.I."/>
            <person name="Powell A.J."/>
            <person name="Barry K."/>
            <person name="Miller A.N."/>
            <person name="Grigoriev I.V."/>
            <person name="Debuchy R."/>
            <person name="Gladieux P."/>
            <person name="Thoren M.H."/>
            <person name="Johannesson H."/>
        </authorList>
    </citation>
    <scope>NUCLEOTIDE SEQUENCE</scope>
    <source>
        <strain evidence="4">FGSC 1904</strain>
    </source>
</reference>
<dbReference type="Pfam" id="PF08241">
    <property type="entry name" value="Methyltransf_11"/>
    <property type="match status" value="1"/>
</dbReference>
<dbReference type="EMBL" id="JAUTDP010000010">
    <property type="protein sequence ID" value="KAK3395687.1"/>
    <property type="molecule type" value="Genomic_DNA"/>
</dbReference>
<dbReference type="AlphaFoldDB" id="A0AAE0P9J5"/>
<dbReference type="Gene3D" id="3.40.50.150">
    <property type="entry name" value="Vaccinia Virus protein VP39"/>
    <property type="match status" value="1"/>
</dbReference>
<evidence type="ECO:0000256" key="1">
    <source>
        <dbReference type="ARBA" id="ARBA00038158"/>
    </source>
</evidence>
<dbReference type="InterPro" id="IPR029063">
    <property type="entry name" value="SAM-dependent_MTases_sf"/>
</dbReference>
<dbReference type="InterPro" id="IPR013216">
    <property type="entry name" value="Methyltransf_11"/>
</dbReference>
<dbReference type="GO" id="GO:0008757">
    <property type="term" value="F:S-adenosylmethionine-dependent methyltransferase activity"/>
    <property type="evidence" value="ECO:0007669"/>
    <property type="project" value="InterPro"/>
</dbReference>
<dbReference type="Proteomes" id="UP001281003">
    <property type="component" value="Unassembled WGS sequence"/>
</dbReference>
<feature type="compositionally biased region" description="Low complexity" evidence="2">
    <location>
        <begin position="123"/>
        <end position="132"/>
    </location>
</feature>
<dbReference type="PANTHER" id="PTHR43591:SF92">
    <property type="entry name" value="METHYLTRANSFERASE TYPE 11 DOMAIN-CONTAINING PROTEIN"/>
    <property type="match status" value="1"/>
</dbReference>
<sequence length="1081" mass="119356">MSDLLILPSTTYRPPSPQGRRRMARTLNPIMEEPEQTDTETQQQQQTQKQEQRGHFNNLQNNNSSNWPVNQKIEQWLAPFSPLSDHFPTPRGLHFLAAPILPATPSCISSYRGPDTDADDTSSETSSSNPSSGAWNNKRSSAMTDVTEFDDLYDISDEETQRKEMLQANGIGRNMSSRRSLRRSSRASIGQRLSLSRLVIPADIQADAKKNMTSPIPPTPPSAIAMSPAVKSLMELRQIQEIPNVSAPPSLDGSINSEEMAAMSAPPTPLIGAQENVDEDWSGVRLQPGALETLQALSSNHESDYDETPAPEQVIEVPQQMSQEMSQARQLPRLMTGLNRAPSGQRRSLAELSRLEIPSPGGFFSELSSATRRTWNMGSQAEEPYPYQPPTSTTAENFYKTPWQNAPNTIPPPPPRPLHLDDGPANIVERVVEVPAGLNPEELPTAVRVEATPVTAVRMPAAEAEEPALEQIAEETFSPMAGNEIVANEIVDDYDAKYVAEQQSTSLSHIERTELWLMAQRAYLQGVVGFSDETEVPEHFKLGDEEPEAEVEVKVEEKVEEAKTEEPAQEAAVEADAKQKKSVRFSEITIKETVPKSLPSKLVRMENAFYRAFTDAAVKTCPNDVFVNRQPRFEALQAQRVALKDAHRNQLLGKFQLSVVPQSAKKRMSANVARGDDVLIDDPEKLRAEKEAEARSQMNMATWHVAATKLLNGGRLICAPVAKRLARQSRFAPGADGVSRDRARILDLAGQGACDWAWHCALQYPNTKIYTVTTKTLRQLSNSNIRGPPNHRQVAVERLTKLPFSDNQFDLISARELHAVLKLFGENGADEWEACLKECMRVLKPGGYLEFSVLDADIMNAGPLGNAKAVEFGFALQTLGYDPNPTRSFMARLRRAGFDDVRRAWMCMPMGPRHSTKPPAPPPKAETPGLPPVNMTLKKDSDSAIDLSSTEGPKTLELEAMVSGSTDNVAAIAGIAAGWSWERWLLRAEMEKAAGELRLADMVTPGEAMREAGKMIADVHAVVEEGRNVGSGFRMLRGYARKPSTSLQTMPRETRRQRAAAVEEESRVGFIDMVLDTDSLV</sequence>
<name>A0AAE0P9J5_SORBR</name>
<feature type="compositionally biased region" description="Low complexity" evidence="2">
    <location>
        <begin position="57"/>
        <end position="66"/>
    </location>
</feature>
<reference evidence="4" key="1">
    <citation type="journal article" date="2023" name="Mol. Phylogenet. Evol.">
        <title>Genome-scale phylogeny and comparative genomics of the fungal order Sordariales.</title>
        <authorList>
            <person name="Hensen N."/>
            <person name="Bonometti L."/>
            <person name="Westerberg I."/>
            <person name="Brannstrom I.O."/>
            <person name="Guillou S."/>
            <person name="Cros-Aarteil S."/>
            <person name="Calhoun S."/>
            <person name="Haridas S."/>
            <person name="Kuo A."/>
            <person name="Mondo S."/>
            <person name="Pangilinan J."/>
            <person name="Riley R."/>
            <person name="LaButti K."/>
            <person name="Andreopoulos B."/>
            <person name="Lipzen A."/>
            <person name="Chen C."/>
            <person name="Yan M."/>
            <person name="Daum C."/>
            <person name="Ng V."/>
            <person name="Clum A."/>
            <person name="Steindorff A."/>
            <person name="Ohm R.A."/>
            <person name="Martin F."/>
            <person name="Silar P."/>
            <person name="Natvig D.O."/>
            <person name="Lalanne C."/>
            <person name="Gautier V."/>
            <person name="Ament-Velasquez S.L."/>
            <person name="Kruys A."/>
            <person name="Hutchinson M.I."/>
            <person name="Powell A.J."/>
            <person name="Barry K."/>
            <person name="Miller A.N."/>
            <person name="Grigoriev I.V."/>
            <person name="Debuchy R."/>
            <person name="Gladieux P."/>
            <person name="Hiltunen Thoren M."/>
            <person name="Johannesson H."/>
        </authorList>
    </citation>
    <scope>NUCLEOTIDE SEQUENCE</scope>
    <source>
        <strain evidence="4">FGSC 1904</strain>
    </source>
</reference>
<proteinExistence type="inferred from homology"/>
<gene>
    <name evidence="4" type="ORF">B0T20DRAFT_43302</name>
</gene>
<protein>
    <recommendedName>
        <fullName evidence="3">Methyltransferase type 11 domain-containing protein</fullName>
    </recommendedName>
</protein>
<feature type="region of interest" description="Disordered" evidence="2">
    <location>
        <begin position="109"/>
        <end position="140"/>
    </location>
</feature>
<feature type="compositionally biased region" description="Low complexity" evidence="2">
    <location>
        <begin position="39"/>
        <end position="49"/>
    </location>
</feature>
<evidence type="ECO:0000259" key="3">
    <source>
        <dbReference type="Pfam" id="PF08241"/>
    </source>
</evidence>
<dbReference type="SUPFAM" id="SSF53335">
    <property type="entry name" value="S-adenosyl-L-methionine-dependent methyltransferases"/>
    <property type="match status" value="1"/>
</dbReference>
<dbReference type="PANTHER" id="PTHR43591">
    <property type="entry name" value="METHYLTRANSFERASE"/>
    <property type="match status" value="1"/>
</dbReference>
<comment type="similarity">
    <text evidence="1">Belongs to the methyltransferase superfamily. LaeA methyltransferase family.</text>
</comment>
<comment type="caution">
    <text evidence="4">The sequence shown here is derived from an EMBL/GenBank/DDBJ whole genome shotgun (WGS) entry which is preliminary data.</text>
</comment>
<evidence type="ECO:0000313" key="5">
    <source>
        <dbReference type="Proteomes" id="UP001281003"/>
    </source>
</evidence>
<evidence type="ECO:0000313" key="4">
    <source>
        <dbReference type="EMBL" id="KAK3395687.1"/>
    </source>
</evidence>
<organism evidence="4 5">
    <name type="scientific">Sordaria brevicollis</name>
    <dbReference type="NCBI Taxonomy" id="83679"/>
    <lineage>
        <taxon>Eukaryota</taxon>
        <taxon>Fungi</taxon>
        <taxon>Dikarya</taxon>
        <taxon>Ascomycota</taxon>
        <taxon>Pezizomycotina</taxon>
        <taxon>Sordariomycetes</taxon>
        <taxon>Sordariomycetidae</taxon>
        <taxon>Sordariales</taxon>
        <taxon>Sordariaceae</taxon>
        <taxon>Sordaria</taxon>
    </lineage>
</organism>